<keyword evidence="5" id="KW-0418">Kinase</keyword>
<protein>
    <recommendedName>
        <fullName evidence="8">Sensor protein FixL</fullName>
        <ecNumber evidence="2">2.7.13.3</ecNumber>
    </recommendedName>
</protein>
<dbReference type="Pfam" id="PF00563">
    <property type="entry name" value="EAL"/>
    <property type="match status" value="1"/>
</dbReference>
<dbReference type="Pfam" id="PF00989">
    <property type="entry name" value="PAS"/>
    <property type="match status" value="1"/>
</dbReference>
<feature type="domain" description="GGDEF" evidence="12">
    <location>
        <begin position="317"/>
        <end position="449"/>
    </location>
</feature>
<dbReference type="SMART" id="SM00267">
    <property type="entry name" value="GGDEF"/>
    <property type="match status" value="1"/>
</dbReference>
<reference evidence="14" key="1">
    <citation type="submission" date="2018-05" db="EMBL/GenBank/DDBJ databases">
        <title>Azospirillum thermophila sp. nov., a novel isolated from hot spring.</title>
        <authorList>
            <person name="Zhao Z."/>
        </authorList>
    </citation>
    <scope>NUCLEOTIDE SEQUENCE [LARGE SCALE GENOMIC DNA]</scope>
    <source>
        <strain evidence="14">CFH 70021</strain>
    </source>
</reference>
<dbReference type="PROSITE" id="PS50887">
    <property type="entry name" value="GGDEF"/>
    <property type="match status" value="1"/>
</dbReference>
<dbReference type="Proteomes" id="UP000245629">
    <property type="component" value="Chromosome 1"/>
</dbReference>
<dbReference type="SUPFAM" id="SSF55785">
    <property type="entry name" value="PYP-like sensor domain (PAS domain)"/>
    <property type="match status" value="2"/>
</dbReference>
<dbReference type="GO" id="GO:0004673">
    <property type="term" value="F:protein histidine kinase activity"/>
    <property type="evidence" value="ECO:0007669"/>
    <property type="project" value="UniProtKB-EC"/>
</dbReference>
<evidence type="ECO:0000259" key="12">
    <source>
        <dbReference type="PROSITE" id="PS50887"/>
    </source>
</evidence>
<keyword evidence="14" id="KW-1185">Reference proteome</keyword>
<dbReference type="InterPro" id="IPR035919">
    <property type="entry name" value="EAL_sf"/>
</dbReference>
<dbReference type="OrthoDB" id="7251575at2"/>
<dbReference type="CDD" id="cd01949">
    <property type="entry name" value="GGDEF"/>
    <property type="match status" value="1"/>
</dbReference>
<dbReference type="NCBIfam" id="TIGR00229">
    <property type="entry name" value="sensory_box"/>
    <property type="match status" value="1"/>
</dbReference>
<dbReference type="EMBL" id="CP029352">
    <property type="protein sequence ID" value="AWK85332.1"/>
    <property type="molecule type" value="Genomic_DNA"/>
</dbReference>
<evidence type="ECO:0000259" key="11">
    <source>
        <dbReference type="PROSITE" id="PS50883"/>
    </source>
</evidence>
<evidence type="ECO:0000259" key="10">
    <source>
        <dbReference type="PROSITE" id="PS50112"/>
    </source>
</evidence>
<feature type="domain" description="EAL" evidence="11">
    <location>
        <begin position="458"/>
        <end position="712"/>
    </location>
</feature>
<dbReference type="InterPro" id="IPR035965">
    <property type="entry name" value="PAS-like_dom_sf"/>
</dbReference>
<evidence type="ECO:0000256" key="7">
    <source>
        <dbReference type="ARBA" id="ARBA00059827"/>
    </source>
</evidence>
<dbReference type="SUPFAM" id="SSF141868">
    <property type="entry name" value="EAL domain-like"/>
    <property type="match status" value="1"/>
</dbReference>
<name>A0A2S2CLI6_9PROT</name>
<feature type="region of interest" description="Disordered" evidence="9">
    <location>
        <begin position="1"/>
        <end position="22"/>
    </location>
</feature>
<evidence type="ECO:0000256" key="2">
    <source>
        <dbReference type="ARBA" id="ARBA00012438"/>
    </source>
</evidence>
<dbReference type="Gene3D" id="3.30.70.270">
    <property type="match status" value="1"/>
</dbReference>
<dbReference type="Gene3D" id="3.30.450.20">
    <property type="entry name" value="PAS domain"/>
    <property type="match status" value="2"/>
</dbReference>
<proteinExistence type="predicted"/>
<evidence type="ECO:0000256" key="5">
    <source>
        <dbReference type="ARBA" id="ARBA00022777"/>
    </source>
</evidence>
<keyword evidence="3" id="KW-0808">Transferase</keyword>
<evidence type="ECO:0000256" key="8">
    <source>
        <dbReference type="ARBA" id="ARBA00070616"/>
    </source>
</evidence>
<dbReference type="AlphaFoldDB" id="A0A2S2CLI6"/>
<evidence type="ECO:0000256" key="1">
    <source>
        <dbReference type="ARBA" id="ARBA00000085"/>
    </source>
</evidence>
<dbReference type="InterPro" id="IPR043128">
    <property type="entry name" value="Rev_trsase/Diguanyl_cyclase"/>
</dbReference>
<sequence length="717" mass="77553">MREALQEPPAEDAVEREESSASDLPRAPEFLASLAASFLDHADFAIAYLDADYVCRHADHRFATALNRRPGELIGRCLVTLEHAVARALAKAVAHVAEKRTAAPFDCVLDLGEGERLVLSGCVLPHHSSDGRLAGFLGAFQPVADPARIADFVVRRDPFVTTLLDAAVDGIIVSDRTGVIRSINRACCTMFGYEEAELVGQSMNVLMPSPFARDHDRYIDSYLSSGRAKIIGIGRDTLARRKDGSVFPVHLSVGEARLGSEVTFVGIIRDISERLAAEQRASYLARHDPLTGVLTRTAFLEECEALMAAAGAPGEPKPFALYALDVDQFSDVNEAFGFHVGDAALKALVTRVTEVMPEGTYMCRIAADEFAALARVEGAEHAKALADVLHDRLTASIYADRHWVRLRLSIGAAVQDDAVQTLEDLNAKAKLALQAVQHNGGNGVCFYTPDMAAAATRRMMLTVHLNHAIERGELRLVYQPIVDGDSGRVVAAEALLRWNHHSLGMVSPAEFIPVAEESGLIVPITDWVIATVIGQMVEWDRGGVLPDRVFINISGQQFLRGNLTRRLEELLAPHPELKERLGLEITEQAAVRDLKVAVRTLGDLAGIGIQAAIDDFGSGYSSLSYVQQLPVAKLKIDRAFVIDVPANPKSNALVRAAVGMAHGLGLSTVAEGVETEEQRRFLVSVGCDMLQGYLFGRPMTPEALAAMVRGQQAEAGA</sequence>
<comment type="catalytic activity">
    <reaction evidence="1">
        <text>ATP + protein L-histidine = ADP + protein N-phospho-L-histidine.</text>
        <dbReference type="EC" id="2.7.13.3"/>
    </reaction>
</comment>
<feature type="domain" description="PAS" evidence="10">
    <location>
        <begin position="156"/>
        <end position="226"/>
    </location>
</feature>
<gene>
    <name evidence="13" type="ORF">DEW08_03305</name>
</gene>
<dbReference type="InterPro" id="IPR001633">
    <property type="entry name" value="EAL_dom"/>
</dbReference>
<evidence type="ECO:0000313" key="13">
    <source>
        <dbReference type="EMBL" id="AWK85332.1"/>
    </source>
</evidence>
<dbReference type="CDD" id="cd00130">
    <property type="entry name" value="PAS"/>
    <property type="match status" value="1"/>
</dbReference>
<dbReference type="InterPro" id="IPR013656">
    <property type="entry name" value="PAS_4"/>
</dbReference>
<dbReference type="Pfam" id="PF08448">
    <property type="entry name" value="PAS_4"/>
    <property type="match status" value="1"/>
</dbReference>
<dbReference type="KEGG" id="azz:DEW08_03305"/>
<dbReference type="NCBIfam" id="TIGR00254">
    <property type="entry name" value="GGDEF"/>
    <property type="match status" value="1"/>
</dbReference>
<dbReference type="PANTHER" id="PTHR44757">
    <property type="entry name" value="DIGUANYLATE CYCLASE DGCP"/>
    <property type="match status" value="1"/>
</dbReference>
<evidence type="ECO:0000313" key="14">
    <source>
        <dbReference type="Proteomes" id="UP000245629"/>
    </source>
</evidence>
<dbReference type="Pfam" id="PF00990">
    <property type="entry name" value="GGDEF"/>
    <property type="match status" value="1"/>
</dbReference>
<dbReference type="GO" id="GO:0005524">
    <property type="term" value="F:ATP binding"/>
    <property type="evidence" value="ECO:0007669"/>
    <property type="project" value="UniProtKB-KW"/>
</dbReference>
<dbReference type="GO" id="GO:0006355">
    <property type="term" value="P:regulation of DNA-templated transcription"/>
    <property type="evidence" value="ECO:0007669"/>
    <property type="project" value="InterPro"/>
</dbReference>
<dbReference type="SMART" id="SM00052">
    <property type="entry name" value="EAL"/>
    <property type="match status" value="1"/>
</dbReference>
<dbReference type="CDD" id="cd01948">
    <property type="entry name" value="EAL"/>
    <property type="match status" value="1"/>
</dbReference>
<dbReference type="SUPFAM" id="SSF55073">
    <property type="entry name" value="Nucleotide cyclase"/>
    <property type="match status" value="1"/>
</dbReference>
<dbReference type="PROSITE" id="PS50112">
    <property type="entry name" value="PAS"/>
    <property type="match status" value="1"/>
</dbReference>
<evidence type="ECO:0000256" key="9">
    <source>
        <dbReference type="SAM" id="MobiDB-lite"/>
    </source>
</evidence>
<dbReference type="SMART" id="SM00091">
    <property type="entry name" value="PAS"/>
    <property type="match status" value="2"/>
</dbReference>
<keyword evidence="6" id="KW-0067">ATP-binding</keyword>
<evidence type="ECO:0000256" key="6">
    <source>
        <dbReference type="ARBA" id="ARBA00022840"/>
    </source>
</evidence>
<keyword evidence="4" id="KW-0547">Nucleotide-binding</keyword>
<dbReference type="PANTHER" id="PTHR44757:SF2">
    <property type="entry name" value="BIOFILM ARCHITECTURE MAINTENANCE PROTEIN MBAA"/>
    <property type="match status" value="1"/>
</dbReference>
<dbReference type="InterPro" id="IPR013767">
    <property type="entry name" value="PAS_fold"/>
</dbReference>
<comment type="function">
    <text evidence="7">Putative oxygen sensor; modulates the activity of FixJ, a transcriptional activator of nitrogen fixation fixK gene. FixL probably acts as a kinase that phosphorylates FixJ.</text>
</comment>
<dbReference type="FunFam" id="3.30.450.20:FF:000060">
    <property type="entry name" value="Sensor protein FixL"/>
    <property type="match status" value="1"/>
</dbReference>
<evidence type="ECO:0000256" key="3">
    <source>
        <dbReference type="ARBA" id="ARBA00022679"/>
    </source>
</evidence>
<accession>A0A2S2CLI6</accession>
<dbReference type="InterPro" id="IPR029787">
    <property type="entry name" value="Nucleotide_cyclase"/>
</dbReference>
<evidence type="ECO:0000256" key="4">
    <source>
        <dbReference type="ARBA" id="ARBA00022741"/>
    </source>
</evidence>
<dbReference type="PROSITE" id="PS50883">
    <property type="entry name" value="EAL"/>
    <property type="match status" value="1"/>
</dbReference>
<dbReference type="InterPro" id="IPR000014">
    <property type="entry name" value="PAS"/>
</dbReference>
<dbReference type="InterPro" id="IPR052155">
    <property type="entry name" value="Biofilm_reg_signaling"/>
</dbReference>
<organism evidence="13 14">
    <name type="scientific">Azospirillum thermophilum</name>
    <dbReference type="NCBI Taxonomy" id="2202148"/>
    <lineage>
        <taxon>Bacteria</taxon>
        <taxon>Pseudomonadati</taxon>
        <taxon>Pseudomonadota</taxon>
        <taxon>Alphaproteobacteria</taxon>
        <taxon>Rhodospirillales</taxon>
        <taxon>Azospirillaceae</taxon>
        <taxon>Azospirillum</taxon>
    </lineage>
</organism>
<dbReference type="EC" id="2.7.13.3" evidence="2"/>
<dbReference type="Gene3D" id="3.20.20.450">
    <property type="entry name" value="EAL domain"/>
    <property type="match status" value="1"/>
</dbReference>
<dbReference type="InterPro" id="IPR000160">
    <property type="entry name" value="GGDEF_dom"/>
</dbReference>